<reference evidence="4" key="1">
    <citation type="journal article" date="2020" name="Stud. Mycol.">
        <title>101 Dothideomycetes genomes: a test case for predicting lifestyles and emergence of pathogens.</title>
        <authorList>
            <person name="Haridas S."/>
            <person name="Albert R."/>
            <person name="Binder M."/>
            <person name="Bloem J."/>
            <person name="Labutti K."/>
            <person name="Salamov A."/>
            <person name="Andreopoulos B."/>
            <person name="Baker S."/>
            <person name="Barry K."/>
            <person name="Bills G."/>
            <person name="Bluhm B."/>
            <person name="Cannon C."/>
            <person name="Castanera R."/>
            <person name="Culley D."/>
            <person name="Daum C."/>
            <person name="Ezra D."/>
            <person name="Gonzalez J."/>
            <person name="Henrissat B."/>
            <person name="Kuo A."/>
            <person name="Liang C."/>
            <person name="Lipzen A."/>
            <person name="Lutzoni F."/>
            <person name="Magnuson J."/>
            <person name="Mondo S."/>
            <person name="Nolan M."/>
            <person name="Ohm R."/>
            <person name="Pangilinan J."/>
            <person name="Park H.-J."/>
            <person name="Ramirez L."/>
            <person name="Alfaro M."/>
            <person name="Sun H."/>
            <person name="Tritt A."/>
            <person name="Yoshinaga Y."/>
            <person name="Zwiers L.-H."/>
            <person name="Turgeon B."/>
            <person name="Goodwin S."/>
            <person name="Spatafora J."/>
            <person name="Crous P."/>
            <person name="Grigoriev I."/>
        </authorList>
    </citation>
    <scope>NUCLEOTIDE SEQUENCE</scope>
    <source>
        <strain evidence="4">CBS 122367</strain>
    </source>
</reference>
<keyword evidence="5" id="KW-1185">Reference proteome</keyword>
<gene>
    <name evidence="4" type="ORF">K458DRAFT_411816</name>
</gene>
<sequence length="528" mass="61133">MRLLKFEDSGELSVAECFGDNIPPYAILSHTWGADHEEVTFKDVTRGKGRNKDGYTKIRFCGKQAAYDNLQYFWVDTCCINKSSSAELAEAINSMFRWYLNAAKCYVYLSDVSIGSSVGNDPSFQRSWKPAFQRSKWFTRGWTLQELLAPKSVEFFSVEGERLGDKDSMVQEVHEITGIAIQALQGSPMAYFTVDERLLWAENRCTKREEDAAYSLLGIFDVHMPLIYGEGRKKAFIRLRREIKESSMEELPTFPQNAEREHSRRSSVSSRRFSINEGQNDEHRIVRLEQELLNEKEVRANLEKEAQVKKDYDAELRRQVDEAVSTKMEIMENMKAQQKEFVNERQLLEDEIENYKMKIEEAEDEMDRLLGNQDKERVDIDAKIQVFISEIEEVRKEAREQSQQASEQIVNLETELAKIKETNSRRYESLSTTFNRLSPNTNVPKDQSALVSQLEDLALRSFNYQQELQQAIAIAKSENETTRTTAEERETELRSQLSKEEAEVASLREQLDVEKAKVTSIRNFVESL</sequence>
<dbReference type="InterPro" id="IPR010730">
    <property type="entry name" value="HET"/>
</dbReference>
<protein>
    <submittedName>
        <fullName evidence="4">HET-domain-containing protein</fullName>
    </submittedName>
</protein>
<feature type="region of interest" description="Disordered" evidence="2">
    <location>
        <begin position="248"/>
        <end position="274"/>
    </location>
</feature>
<evidence type="ECO:0000313" key="5">
    <source>
        <dbReference type="Proteomes" id="UP000799291"/>
    </source>
</evidence>
<name>A0A6G1JPS5_9PLEO</name>
<dbReference type="PANTHER" id="PTHR10622">
    <property type="entry name" value="HET DOMAIN-CONTAINING PROTEIN"/>
    <property type="match status" value="1"/>
</dbReference>
<feature type="coiled-coil region" evidence="1">
    <location>
        <begin position="331"/>
        <end position="422"/>
    </location>
</feature>
<accession>A0A6G1JPS5</accession>
<feature type="region of interest" description="Disordered" evidence="2">
    <location>
        <begin position="479"/>
        <end position="498"/>
    </location>
</feature>
<evidence type="ECO:0000256" key="1">
    <source>
        <dbReference type="SAM" id="Coils"/>
    </source>
</evidence>
<dbReference type="Proteomes" id="UP000799291">
    <property type="component" value="Unassembled WGS sequence"/>
</dbReference>
<dbReference type="EMBL" id="MU005569">
    <property type="protein sequence ID" value="KAF2692159.1"/>
    <property type="molecule type" value="Genomic_DNA"/>
</dbReference>
<dbReference type="PANTHER" id="PTHR10622:SF13">
    <property type="entry name" value="NACHT DOMAIN-CONTAINING PROTEIN"/>
    <property type="match status" value="1"/>
</dbReference>
<dbReference type="OrthoDB" id="674604at2759"/>
<evidence type="ECO:0000256" key="2">
    <source>
        <dbReference type="SAM" id="MobiDB-lite"/>
    </source>
</evidence>
<organism evidence="4 5">
    <name type="scientific">Lentithecium fluviatile CBS 122367</name>
    <dbReference type="NCBI Taxonomy" id="1168545"/>
    <lineage>
        <taxon>Eukaryota</taxon>
        <taxon>Fungi</taxon>
        <taxon>Dikarya</taxon>
        <taxon>Ascomycota</taxon>
        <taxon>Pezizomycotina</taxon>
        <taxon>Dothideomycetes</taxon>
        <taxon>Pleosporomycetidae</taxon>
        <taxon>Pleosporales</taxon>
        <taxon>Massarineae</taxon>
        <taxon>Lentitheciaceae</taxon>
        <taxon>Lentithecium</taxon>
    </lineage>
</organism>
<proteinExistence type="predicted"/>
<feature type="domain" description="Heterokaryon incompatibility" evidence="3">
    <location>
        <begin position="25"/>
        <end position="111"/>
    </location>
</feature>
<dbReference type="Pfam" id="PF06985">
    <property type="entry name" value="HET"/>
    <property type="match status" value="1"/>
</dbReference>
<keyword evidence="1" id="KW-0175">Coiled coil</keyword>
<evidence type="ECO:0000313" key="4">
    <source>
        <dbReference type="EMBL" id="KAF2692159.1"/>
    </source>
</evidence>
<evidence type="ECO:0000259" key="3">
    <source>
        <dbReference type="Pfam" id="PF06985"/>
    </source>
</evidence>
<dbReference type="AlphaFoldDB" id="A0A6G1JPS5"/>